<feature type="transmembrane region" description="Helical" evidence="2">
    <location>
        <begin position="123"/>
        <end position="140"/>
    </location>
</feature>
<feature type="transmembrane region" description="Helical" evidence="2">
    <location>
        <begin position="95"/>
        <end position="117"/>
    </location>
</feature>
<dbReference type="Proteomes" id="UP000197679">
    <property type="component" value="Chromosome"/>
</dbReference>
<gene>
    <name evidence="3" type="ORF">Mia14_0569</name>
</gene>
<feature type="transmembrane region" description="Helical" evidence="2">
    <location>
        <begin position="152"/>
        <end position="172"/>
    </location>
</feature>
<sequence>MDFEKELHEYLIYSYKRAIGISLVVFSLSLLAGSLLMYAIGYVNYNTPSATAVWLSIIIVTIVISIASFVSLKINRMIRLWEKTVGKGSIRRSTLIKMLSLAVFMGIVIVIASVLMLNSYLESLFILLGFGELFWIVYMISSIVMGHKYTEIAFGSMAFIAIFMILVISIRYTEVVYNFGKYYDIALIFPSLAFASSIFGLIVICGIVGFVMLFDSFGRIKGRTRKIIIRHFESAQEKKTKLSINQRSLRNEKRIEKVKPMKSRSKRRNKRNKRR</sequence>
<feature type="transmembrane region" description="Helical" evidence="2">
    <location>
        <begin position="21"/>
        <end position="40"/>
    </location>
</feature>
<dbReference type="KEGG" id="marh:Mia14_0569"/>
<feature type="compositionally biased region" description="Basic residues" evidence="1">
    <location>
        <begin position="260"/>
        <end position="275"/>
    </location>
</feature>
<evidence type="ECO:0000313" key="3">
    <source>
        <dbReference type="EMBL" id="ASI13878.1"/>
    </source>
</evidence>
<feature type="transmembrane region" description="Helical" evidence="2">
    <location>
        <begin position="192"/>
        <end position="214"/>
    </location>
</feature>
<dbReference type="RefSeq" id="WP_088820153.1">
    <property type="nucleotide sequence ID" value="NZ_CP019964.1"/>
</dbReference>
<evidence type="ECO:0000256" key="2">
    <source>
        <dbReference type="SAM" id="Phobius"/>
    </source>
</evidence>
<dbReference type="GeneID" id="33314125"/>
<feature type="transmembrane region" description="Helical" evidence="2">
    <location>
        <begin position="52"/>
        <end position="74"/>
    </location>
</feature>
<keyword evidence="2" id="KW-1133">Transmembrane helix</keyword>
<dbReference type="EMBL" id="CP019964">
    <property type="protein sequence ID" value="ASI13878.1"/>
    <property type="molecule type" value="Genomic_DNA"/>
</dbReference>
<evidence type="ECO:0000256" key="1">
    <source>
        <dbReference type="SAM" id="MobiDB-lite"/>
    </source>
</evidence>
<organism evidence="3 4">
    <name type="scientific">Candidatus Mancarchaeum acidiphilum</name>
    <dbReference type="NCBI Taxonomy" id="1920749"/>
    <lineage>
        <taxon>Archaea</taxon>
        <taxon>Candidatus Micrarchaeota</taxon>
        <taxon>Candidatus Mancarchaeum</taxon>
    </lineage>
</organism>
<name>A0A218NN22_9ARCH</name>
<keyword evidence="2" id="KW-0812">Transmembrane</keyword>
<reference evidence="3 4" key="1">
    <citation type="journal article" date="2017" name="Nat. Commun.">
        <title>'ARMAN' archaea depend on association with euryarchaeal host in culture and in situ.</title>
        <authorList>
            <person name="Golyshina O."/>
            <person name="Toshchakov S."/>
            <person name="Makarova K."/>
            <person name="Gavrilov S."/>
            <person name="Korzhenkov A."/>
            <person name="La Cono V."/>
            <person name="Arcadi E."/>
            <person name="Nechitaylo T."/>
            <person name="Ferrer M."/>
            <person name="Kublanov I."/>
            <person name="Wolf Y."/>
            <person name="Yakimov M."/>
            <person name="Golyshin P."/>
            <person name="Slesarev A."/>
            <person name="Kozyavkin S."/>
        </authorList>
    </citation>
    <scope>NUCLEOTIDE SEQUENCE [LARGE SCALE GENOMIC DNA]</scope>
    <source>
        <strain evidence="3 4">Mia14</strain>
    </source>
</reference>
<protein>
    <submittedName>
        <fullName evidence="3">Multipass membrane protein</fullName>
    </submittedName>
</protein>
<accession>A0A218NN22</accession>
<keyword evidence="4" id="KW-1185">Reference proteome</keyword>
<evidence type="ECO:0000313" key="4">
    <source>
        <dbReference type="Proteomes" id="UP000197679"/>
    </source>
</evidence>
<feature type="region of interest" description="Disordered" evidence="1">
    <location>
        <begin position="240"/>
        <end position="275"/>
    </location>
</feature>
<proteinExistence type="predicted"/>
<keyword evidence="2" id="KW-0472">Membrane</keyword>
<dbReference type="AlphaFoldDB" id="A0A218NN22"/>
<feature type="compositionally biased region" description="Basic and acidic residues" evidence="1">
    <location>
        <begin position="249"/>
        <end position="259"/>
    </location>
</feature>